<evidence type="ECO:0000313" key="5">
    <source>
        <dbReference type="EMBL" id="PHT78784.1"/>
    </source>
</evidence>
<keyword evidence="3" id="KW-0378">Hydrolase</keyword>
<accession>A0A2G2ZA09</accession>
<reference evidence="5 6" key="2">
    <citation type="journal article" date="2017" name="Genome Biol.">
        <title>New reference genome sequences of hot pepper reveal the massive evolution of plant disease-resistance genes by retroduplication.</title>
        <authorList>
            <person name="Kim S."/>
            <person name="Park J."/>
            <person name="Yeom S.I."/>
            <person name="Kim Y.M."/>
            <person name="Seo E."/>
            <person name="Kim K.T."/>
            <person name="Kim M.S."/>
            <person name="Lee J.M."/>
            <person name="Cheong K."/>
            <person name="Shin H.S."/>
            <person name="Kim S.B."/>
            <person name="Han K."/>
            <person name="Lee J."/>
            <person name="Park M."/>
            <person name="Lee H.A."/>
            <person name="Lee H.Y."/>
            <person name="Lee Y."/>
            <person name="Oh S."/>
            <person name="Lee J.H."/>
            <person name="Choi E."/>
            <person name="Choi E."/>
            <person name="Lee S.E."/>
            <person name="Jeon J."/>
            <person name="Kim H."/>
            <person name="Choi G."/>
            <person name="Song H."/>
            <person name="Lee J."/>
            <person name="Lee S.C."/>
            <person name="Kwon J.K."/>
            <person name="Lee H.Y."/>
            <person name="Koo N."/>
            <person name="Hong Y."/>
            <person name="Kim R.W."/>
            <person name="Kang W.H."/>
            <person name="Huh J.H."/>
            <person name="Kang B.C."/>
            <person name="Yang T.J."/>
            <person name="Lee Y.H."/>
            <person name="Bennetzen J.L."/>
            <person name="Choi D."/>
        </authorList>
    </citation>
    <scope>NUCLEOTIDE SEQUENCE [LARGE SCALE GENOMIC DNA]</scope>
    <source>
        <strain evidence="6">cv. CM334</strain>
    </source>
</reference>
<keyword evidence="2" id="KW-0645">Protease</keyword>
<dbReference type="GO" id="GO:0006508">
    <property type="term" value="P:proteolysis"/>
    <property type="evidence" value="ECO:0007669"/>
    <property type="project" value="UniProtKB-KW"/>
</dbReference>
<reference evidence="5 6" key="1">
    <citation type="journal article" date="2014" name="Nat. Genet.">
        <title>Genome sequence of the hot pepper provides insights into the evolution of pungency in Capsicum species.</title>
        <authorList>
            <person name="Kim S."/>
            <person name="Park M."/>
            <person name="Yeom S.I."/>
            <person name="Kim Y.M."/>
            <person name="Lee J.M."/>
            <person name="Lee H.A."/>
            <person name="Seo E."/>
            <person name="Choi J."/>
            <person name="Cheong K."/>
            <person name="Kim K.T."/>
            <person name="Jung K."/>
            <person name="Lee G.W."/>
            <person name="Oh S.K."/>
            <person name="Bae C."/>
            <person name="Kim S.B."/>
            <person name="Lee H.Y."/>
            <person name="Kim S.Y."/>
            <person name="Kim M.S."/>
            <person name="Kang B.C."/>
            <person name="Jo Y.D."/>
            <person name="Yang H.B."/>
            <person name="Jeong H.J."/>
            <person name="Kang W.H."/>
            <person name="Kwon J.K."/>
            <person name="Shin C."/>
            <person name="Lim J.Y."/>
            <person name="Park J.H."/>
            <person name="Huh J.H."/>
            <person name="Kim J.S."/>
            <person name="Kim B.D."/>
            <person name="Cohen O."/>
            <person name="Paran I."/>
            <person name="Suh M.C."/>
            <person name="Lee S.B."/>
            <person name="Kim Y.K."/>
            <person name="Shin Y."/>
            <person name="Noh S.J."/>
            <person name="Park J."/>
            <person name="Seo Y.S."/>
            <person name="Kwon S.Y."/>
            <person name="Kim H.A."/>
            <person name="Park J.M."/>
            <person name="Kim H.J."/>
            <person name="Choi S.B."/>
            <person name="Bosland P.W."/>
            <person name="Reeves G."/>
            <person name="Jo S.H."/>
            <person name="Lee B.W."/>
            <person name="Cho H.T."/>
            <person name="Choi H.S."/>
            <person name="Lee M.S."/>
            <person name="Yu Y."/>
            <person name="Do Choi Y."/>
            <person name="Park B.S."/>
            <person name="van Deynze A."/>
            <person name="Ashrafi H."/>
            <person name="Hill T."/>
            <person name="Kim W.T."/>
            <person name="Pai H.S."/>
            <person name="Ahn H.K."/>
            <person name="Yeam I."/>
            <person name="Giovannoni J.J."/>
            <person name="Rose J.K."/>
            <person name="Sorensen I."/>
            <person name="Lee S.J."/>
            <person name="Kim R.W."/>
            <person name="Choi I.Y."/>
            <person name="Choi B.S."/>
            <person name="Lim J.S."/>
            <person name="Lee Y.H."/>
            <person name="Choi D."/>
        </authorList>
    </citation>
    <scope>NUCLEOTIDE SEQUENCE [LARGE SCALE GENOMIC DNA]</scope>
    <source>
        <strain evidence="6">cv. CM334</strain>
    </source>
</reference>
<dbReference type="InterPro" id="IPR038765">
    <property type="entry name" value="Papain-like_cys_pep_sf"/>
</dbReference>
<keyword evidence="6" id="KW-1185">Reference proteome</keyword>
<evidence type="ECO:0000259" key="4">
    <source>
        <dbReference type="PROSITE" id="PS50600"/>
    </source>
</evidence>
<comment type="similarity">
    <text evidence="1">Belongs to the peptidase C48 family.</text>
</comment>
<dbReference type="SUPFAM" id="SSF54001">
    <property type="entry name" value="Cysteine proteinases"/>
    <property type="match status" value="1"/>
</dbReference>
<evidence type="ECO:0000313" key="6">
    <source>
        <dbReference type="Proteomes" id="UP000222542"/>
    </source>
</evidence>
<dbReference type="PANTHER" id="PTHR33022:SF21">
    <property type="entry name" value="UBIQUITIN-LIKE PROTEASE FAMILY PROFILE DOMAIN-CONTAINING PROTEIN"/>
    <property type="match status" value="1"/>
</dbReference>
<feature type="domain" description="Ubiquitin-like protease family profile" evidence="4">
    <location>
        <begin position="1"/>
        <end position="95"/>
    </location>
</feature>
<protein>
    <recommendedName>
        <fullName evidence="4">Ubiquitin-like protease family profile domain-containing protein</fullName>
    </recommendedName>
</protein>
<dbReference type="Pfam" id="PF02902">
    <property type="entry name" value="Peptidase_C48"/>
    <property type="match status" value="1"/>
</dbReference>
<dbReference type="GO" id="GO:0008234">
    <property type="term" value="F:cysteine-type peptidase activity"/>
    <property type="evidence" value="ECO:0007669"/>
    <property type="project" value="InterPro"/>
</dbReference>
<dbReference type="EMBL" id="AYRZ02000006">
    <property type="protein sequence ID" value="PHT78784.1"/>
    <property type="molecule type" value="Genomic_DNA"/>
</dbReference>
<dbReference type="AlphaFoldDB" id="A0A2G2ZA09"/>
<dbReference type="PROSITE" id="PS50600">
    <property type="entry name" value="ULP_PROTEASE"/>
    <property type="match status" value="1"/>
</dbReference>
<dbReference type="InterPro" id="IPR003653">
    <property type="entry name" value="Peptidase_C48_C"/>
</dbReference>
<organism evidence="5 6">
    <name type="scientific">Capsicum annuum</name>
    <name type="common">Capsicum pepper</name>
    <dbReference type="NCBI Taxonomy" id="4072"/>
    <lineage>
        <taxon>Eukaryota</taxon>
        <taxon>Viridiplantae</taxon>
        <taxon>Streptophyta</taxon>
        <taxon>Embryophyta</taxon>
        <taxon>Tracheophyta</taxon>
        <taxon>Spermatophyta</taxon>
        <taxon>Magnoliopsida</taxon>
        <taxon>eudicotyledons</taxon>
        <taxon>Gunneridae</taxon>
        <taxon>Pentapetalae</taxon>
        <taxon>asterids</taxon>
        <taxon>lamiids</taxon>
        <taxon>Solanales</taxon>
        <taxon>Solanaceae</taxon>
        <taxon>Solanoideae</taxon>
        <taxon>Capsiceae</taxon>
        <taxon>Capsicum</taxon>
    </lineage>
</organism>
<dbReference type="PANTHER" id="PTHR33022">
    <property type="entry name" value="DUF1985 DOMAIN-CONTAINING PROTEIN"/>
    <property type="match status" value="1"/>
</dbReference>
<name>A0A2G2ZA09_CAPAN</name>
<evidence type="ECO:0000256" key="1">
    <source>
        <dbReference type="ARBA" id="ARBA00005234"/>
    </source>
</evidence>
<evidence type="ECO:0000256" key="2">
    <source>
        <dbReference type="ARBA" id="ARBA00022670"/>
    </source>
</evidence>
<gene>
    <name evidence="5" type="ORF">T459_16836</name>
</gene>
<dbReference type="Proteomes" id="UP000222542">
    <property type="component" value="Unassembled WGS sequence"/>
</dbReference>
<sequence length="127" mass="15088">MRYISHEHYVGQYIRGFKTLVNVSWDTVDNIIIPVNINESFHWIMILFRIRHRESAYIDKSMIDPLKYVIVRNIPQQAPQSNDCGMYACAFAEFISHELFDISINMFNATNHRIRYGALLWDYAKKK</sequence>
<proteinExistence type="inferred from homology"/>
<comment type="caution">
    <text evidence="5">The sequence shown here is derived from an EMBL/GenBank/DDBJ whole genome shotgun (WGS) entry which is preliminary data.</text>
</comment>
<evidence type="ECO:0000256" key="3">
    <source>
        <dbReference type="ARBA" id="ARBA00022801"/>
    </source>
</evidence>
<dbReference type="Gene3D" id="3.40.395.10">
    <property type="entry name" value="Adenoviral Proteinase, Chain A"/>
    <property type="match status" value="1"/>
</dbReference>
<dbReference type="Gramene" id="PHT78784">
    <property type="protein sequence ID" value="PHT78784"/>
    <property type="gene ID" value="T459_16836"/>
</dbReference>